<dbReference type="InterPro" id="IPR003018">
    <property type="entry name" value="GAF"/>
</dbReference>
<dbReference type="InterPro" id="IPR000719">
    <property type="entry name" value="Prot_kinase_dom"/>
</dbReference>
<feature type="domain" description="HDOD" evidence="7">
    <location>
        <begin position="304"/>
        <end position="505"/>
    </location>
</feature>
<keyword evidence="2" id="KW-0547">Nucleotide-binding</keyword>
<dbReference type="PROSITE" id="PS51833">
    <property type="entry name" value="HDOD"/>
    <property type="match status" value="1"/>
</dbReference>
<dbReference type="Gene3D" id="3.30.450.40">
    <property type="match status" value="1"/>
</dbReference>
<feature type="domain" description="Protein kinase" evidence="6">
    <location>
        <begin position="21"/>
        <end position="276"/>
    </location>
</feature>
<feature type="compositionally biased region" description="Polar residues" evidence="5">
    <location>
        <begin position="1"/>
        <end position="13"/>
    </location>
</feature>
<evidence type="ECO:0000256" key="2">
    <source>
        <dbReference type="ARBA" id="ARBA00022741"/>
    </source>
</evidence>
<dbReference type="Gene3D" id="1.10.3210.10">
    <property type="entry name" value="Hypothetical protein af1432"/>
    <property type="match status" value="1"/>
</dbReference>
<dbReference type="SUPFAM" id="SSF109604">
    <property type="entry name" value="HD-domain/PDEase-like"/>
    <property type="match status" value="1"/>
</dbReference>
<dbReference type="Gene3D" id="3.30.200.20">
    <property type="entry name" value="Phosphorylase Kinase, domain 1"/>
    <property type="match status" value="1"/>
</dbReference>
<dbReference type="PROSITE" id="PS50011">
    <property type="entry name" value="PROTEIN_KINASE_DOM"/>
    <property type="match status" value="1"/>
</dbReference>
<evidence type="ECO:0000259" key="6">
    <source>
        <dbReference type="PROSITE" id="PS50011"/>
    </source>
</evidence>
<proteinExistence type="predicted"/>
<dbReference type="InterPro" id="IPR008271">
    <property type="entry name" value="Ser/Thr_kinase_AS"/>
</dbReference>
<keyword evidence="4" id="KW-0067">ATP-binding</keyword>
<dbReference type="CDD" id="cd14014">
    <property type="entry name" value="STKc_PknB_like"/>
    <property type="match status" value="1"/>
</dbReference>
<evidence type="ECO:0000256" key="4">
    <source>
        <dbReference type="ARBA" id="ARBA00022840"/>
    </source>
</evidence>
<dbReference type="InterPro" id="IPR011009">
    <property type="entry name" value="Kinase-like_dom_sf"/>
</dbReference>
<dbReference type="EMBL" id="JBBUTG010000001">
    <property type="protein sequence ID" value="MEK8029658.1"/>
    <property type="molecule type" value="Genomic_DNA"/>
</dbReference>
<evidence type="ECO:0000259" key="7">
    <source>
        <dbReference type="PROSITE" id="PS51833"/>
    </source>
</evidence>
<reference evidence="8 9" key="1">
    <citation type="submission" date="2024-04" db="EMBL/GenBank/DDBJ databases">
        <title>Novel species of the genus Ideonella isolated from streams.</title>
        <authorList>
            <person name="Lu H."/>
        </authorList>
    </citation>
    <scope>NUCLEOTIDE SEQUENCE [LARGE SCALE GENOMIC DNA]</scope>
    <source>
        <strain evidence="8 9">DXS29W</strain>
    </source>
</reference>
<dbReference type="Pfam" id="PF08668">
    <property type="entry name" value="HDOD"/>
    <property type="match status" value="1"/>
</dbReference>
<evidence type="ECO:0000256" key="3">
    <source>
        <dbReference type="ARBA" id="ARBA00022777"/>
    </source>
</evidence>
<protein>
    <submittedName>
        <fullName evidence="8">HDOD domain-containing protein</fullName>
    </submittedName>
</protein>
<dbReference type="Pfam" id="PF00069">
    <property type="entry name" value="Pkinase"/>
    <property type="match status" value="1"/>
</dbReference>
<evidence type="ECO:0000313" key="8">
    <source>
        <dbReference type="EMBL" id="MEK8029658.1"/>
    </source>
</evidence>
<keyword evidence="9" id="KW-1185">Reference proteome</keyword>
<gene>
    <name evidence="8" type="ORF">AACH06_02400</name>
</gene>
<dbReference type="PANTHER" id="PTHR43289:SF6">
    <property type="entry name" value="SERINE_THREONINE-PROTEIN KINASE NEKL-3"/>
    <property type="match status" value="1"/>
</dbReference>
<keyword evidence="1" id="KW-0808">Transferase</keyword>
<name>A0ABU9BJJ8_9BURK</name>
<feature type="region of interest" description="Disordered" evidence="5">
    <location>
        <begin position="1"/>
        <end position="20"/>
    </location>
</feature>
<dbReference type="Pfam" id="PF13185">
    <property type="entry name" value="GAF_2"/>
    <property type="match status" value="1"/>
</dbReference>
<dbReference type="SUPFAM" id="SSF56112">
    <property type="entry name" value="Protein kinase-like (PK-like)"/>
    <property type="match status" value="1"/>
</dbReference>
<dbReference type="InterPro" id="IPR013976">
    <property type="entry name" value="HDOD"/>
</dbReference>
<dbReference type="InterPro" id="IPR029016">
    <property type="entry name" value="GAF-like_dom_sf"/>
</dbReference>
<dbReference type="Proteomes" id="UP001371218">
    <property type="component" value="Unassembled WGS sequence"/>
</dbReference>
<evidence type="ECO:0000256" key="5">
    <source>
        <dbReference type="SAM" id="MobiDB-lite"/>
    </source>
</evidence>
<evidence type="ECO:0000313" key="9">
    <source>
        <dbReference type="Proteomes" id="UP001371218"/>
    </source>
</evidence>
<dbReference type="PROSITE" id="PS00108">
    <property type="entry name" value="PROTEIN_KINASE_ST"/>
    <property type="match status" value="1"/>
</dbReference>
<keyword evidence="3" id="KW-0418">Kinase</keyword>
<accession>A0ABU9BJJ8</accession>
<dbReference type="Gene3D" id="1.10.510.10">
    <property type="entry name" value="Transferase(Phosphotransferase) domain 1"/>
    <property type="match status" value="1"/>
</dbReference>
<sequence length="819" mass="88115">MSTATANPSTKSPGSPHAGRFELRGVLGRGAQATVHLGWDPKLQREVAVKVMSASAGPATIHEWLSEARAASALAHPGIVPVYEADQDGDVVFLVFERVDGQTLSEKLKGLGPMPAREAAELMREVLDALAFAHARGVVHRDLKPSNILIGSDGRARVMDFGIAARLSEAHDGRIVGTPGYISPEAARGAAPTPAMDVYSAGMMLGQLLLGGPMRPIPVAPDAALRQVIDEDIVWPAGRAQVDDNLRTMVMRATSRSPEARFASASEFRDALARWLTPPDAAPQVGGHGTLEFLLRRMRLHGDFPALSDSVVRIQRVTASENESLHALSAEILKDVALTQKLLRLVNTAHFRHVGAGEIATVSRATALIGFAGIRNMALSVVLLEHMKDQTHAQRMKELFLQALLTGTLVDQLSPTAREREEAFLGGMLSHLGRMLAEYYFPEEAAQVRARVSRSGLRDTGDTPDEGRVAADVLGLSYDDLGQGVAQSWGLPDTLRRMMHVPREEVPGRPIESAVERMRWRVRASAEMVQILLEGDPAHIEQRVLALGERYSRALGVRADEFASALKQARVNLSEMATSLKIEPGAQARARRLLHAPADAGSPVSSAPKHGAVDATIVSRPLAPTGVGVESAHDSTMVLPASAHPTHEEAEAMLSAGIADVTTSMAADSFKLNEVLKLILDTIYKGLAFDRVVFCLRDPKTGQLSGRIGLGHGAEQMAKRFVVDARGPQPADLFGAACLKGADTFIADGRSSTLAPRLPAWYRGAPAHSFMLLPMMLKGAPFALIYVDRHSTPLELAERELTLLRTLRNQAVMAFKSAG</sequence>
<organism evidence="8 9">
    <name type="scientific">Ideonella lacteola</name>
    <dbReference type="NCBI Taxonomy" id="2984193"/>
    <lineage>
        <taxon>Bacteria</taxon>
        <taxon>Pseudomonadati</taxon>
        <taxon>Pseudomonadota</taxon>
        <taxon>Betaproteobacteria</taxon>
        <taxon>Burkholderiales</taxon>
        <taxon>Sphaerotilaceae</taxon>
        <taxon>Ideonella</taxon>
    </lineage>
</organism>
<evidence type="ECO:0000256" key="1">
    <source>
        <dbReference type="ARBA" id="ARBA00022679"/>
    </source>
</evidence>
<comment type="caution">
    <text evidence="8">The sequence shown here is derived from an EMBL/GenBank/DDBJ whole genome shotgun (WGS) entry which is preliminary data.</text>
</comment>
<dbReference type="SUPFAM" id="SSF55781">
    <property type="entry name" value="GAF domain-like"/>
    <property type="match status" value="1"/>
</dbReference>
<dbReference type="SMART" id="SM00220">
    <property type="entry name" value="S_TKc"/>
    <property type="match status" value="1"/>
</dbReference>
<dbReference type="PANTHER" id="PTHR43289">
    <property type="entry name" value="MITOGEN-ACTIVATED PROTEIN KINASE KINASE KINASE 20-RELATED"/>
    <property type="match status" value="1"/>
</dbReference>
<dbReference type="RefSeq" id="WP_341423992.1">
    <property type="nucleotide sequence ID" value="NZ_JBBUTG010000001.1"/>
</dbReference>